<dbReference type="EMBL" id="JAMKFB020000017">
    <property type="protein sequence ID" value="KAL0170521.1"/>
    <property type="molecule type" value="Genomic_DNA"/>
</dbReference>
<feature type="non-terminal residue" evidence="1">
    <location>
        <position position="1"/>
    </location>
</feature>
<name>A0ABD0PC86_CIRMR</name>
<protein>
    <submittedName>
        <fullName evidence="1">Uncharacterized protein</fullName>
    </submittedName>
</protein>
<evidence type="ECO:0000313" key="1">
    <source>
        <dbReference type="EMBL" id="KAL0170521.1"/>
    </source>
</evidence>
<organism evidence="1 2">
    <name type="scientific">Cirrhinus mrigala</name>
    <name type="common">Mrigala</name>
    <dbReference type="NCBI Taxonomy" id="683832"/>
    <lineage>
        <taxon>Eukaryota</taxon>
        <taxon>Metazoa</taxon>
        <taxon>Chordata</taxon>
        <taxon>Craniata</taxon>
        <taxon>Vertebrata</taxon>
        <taxon>Euteleostomi</taxon>
        <taxon>Actinopterygii</taxon>
        <taxon>Neopterygii</taxon>
        <taxon>Teleostei</taxon>
        <taxon>Ostariophysi</taxon>
        <taxon>Cypriniformes</taxon>
        <taxon>Cyprinidae</taxon>
        <taxon>Labeoninae</taxon>
        <taxon>Labeonini</taxon>
        <taxon>Cirrhinus</taxon>
    </lineage>
</organism>
<dbReference type="Proteomes" id="UP001529510">
    <property type="component" value="Unassembled WGS sequence"/>
</dbReference>
<sequence>EDCVCLTWGLGQYKLLVSCSPFKLEISCDGEEIVTLNPENKLYFETLQDPA</sequence>
<reference evidence="1 2" key="1">
    <citation type="submission" date="2024-05" db="EMBL/GenBank/DDBJ databases">
        <title>Genome sequencing and assembly of Indian major carp, Cirrhinus mrigala (Hamilton, 1822).</title>
        <authorList>
            <person name="Mohindra V."/>
            <person name="Chowdhury L.M."/>
            <person name="Lal K."/>
            <person name="Jena J.K."/>
        </authorList>
    </citation>
    <scope>NUCLEOTIDE SEQUENCE [LARGE SCALE GENOMIC DNA]</scope>
    <source>
        <strain evidence="1">CM1030</strain>
        <tissue evidence="1">Blood</tissue>
    </source>
</reference>
<accession>A0ABD0PC86</accession>
<feature type="non-terminal residue" evidence="1">
    <location>
        <position position="51"/>
    </location>
</feature>
<gene>
    <name evidence="1" type="ORF">M9458_035117</name>
</gene>
<evidence type="ECO:0000313" key="2">
    <source>
        <dbReference type="Proteomes" id="UP001529510"/>
    </source>
</evidence>
<keyword evidence="2" id="KW-1185">Reference proteome</keyword>
<dbReference type="AlphaFoldDB" id="A0ABD0PC86"/>
<proteinExistence type="predicted"/>
<comment type="caution">
    <text evidence="1">The sequence shown here is derived from an EMBL/GenBank/DDBJ whole genome shotgun (WGS) entry which is preliminary data.</text>
</comment>